<sequence>GPDAQVGGWGGRWCCTKRSIRHRHYLPKRTNQPTSPTSPRSARLVHGDIKPDNFALRLPPPPPAPPATTPSAAPAAAAPLQAEPWLPDAVAGAAAAAAAATAAAAAATAAATTGAARAGAGAAGATGAAATSGNPVGVLKCTSRPQDRWRWALLDFGSACSLEDGPVGHQQQPLRDRVRSCAPPPSSRGNSTASPSSSSTPSTSSAPSSSPTPAPWYDTPSYAAPELTLGLPPSPASDMWSLGCTLYELATGSKLLPIPPQLLTQHGTQQDSGDSEDDDDAHGGLGAAEFHLALVTQLLGRPPRQLIARAPRASWFFDARKRRLWIEEEYDMPPPRSLALRIRECAGAGASAPATMAIGTAAAAAAAATAVAVLDE</sequence>
<feature type="compositionally biased region" description="Low complexity" evidence="6">
    <location>
        <begin position="191"/>
        <end position="211"/>
    </location>
</feature>
<dbReference type="GO" id="GO:0005737">
    <property type="term" value="C:cytoplasm"/>
    <property type="evidence" value="ECO:0007669"/>
    <property type="project" value="TreeGrafter"/>
</dbReference>
<keyword evidence="1" id="KW-0723">Serine/threonine-protein kinase</keyword>
<feature type="domain" description="Protein kinase" evidence="7">
    <location>
        <begin position="1"/>
        <end position="316"/>
    </location>
</feature>
<accession>A0AAD3DVL3</accession>
<feature type="compositionally biased region" description="Polar residues" evidence="6">
    <location>
        <begin position="29"/>
        <end position="40"/>
    </location>
</feature>
<keyword evidence="4" id="KW-0418">Kinase</keyword>
<feature type="region of interest" description="Disordered" evidence="6">
    <location>
        <begin position="24"/>
        <end position="77"/>
    </location>
</feature>
<dbReference type="PANTHER" id="PTHR24058">
    <property type="entry name" value="DUAL SPECIFICITY PROTEIN KINASE"/>
    <property type="match status" value="1"/>
</dbReference>
<dbReference type="PROSITE" id="PS50011">
    <property type="entry name" value="PROTEIN_KINASE_DOM"/>
    <property type="match status" value="1"/>
</dbReference>
<dbReference type="Proteomes" id="UP001054857">
    <property type="component" value="Unassembled WGS sequence"/>
</dbReference>
<keyword evidence="5" id="KW-0067">ATP-binding</keyword>
<feature type="region of interest" description="Disordered" evidence="6">
    <location>
        <begin position="258"/>
        <end position="284"/>
    </location>
</feature>
<evidence type="ECO:0000256" key="2">
    <source>
        <dbReference type="ARBA" id="ARBA00022679"/>
    </source>
</evidence>
<gene>
    <name evidence="8" type="ORF">Agub_g10859</name>
</gene>
<feature type="non-terminal residue" evidence="8">
    <location>
        <position position="1"/>
    </location>
</feature>
<dbReference type="GO" id="GO:0004713">
    <property type="term" value="F:protein tyrosine kinase activity"/>
    <property type="evidence" value="ECO:0007669"/>
    <property type="project" value="TreeGrafter"/>
</dbReference>
<feature type="region of interest" description="Disordered" evidence="6">
    <location>
        <begin position="165"/>
        <end position="217"/>
    </location>
</feature>
<evidence type="ECO:0000256" key="5">
    <source>
        <dbReference type="ARBA" id="ARBA00022840"/>
    </source>
</evidence>
<feature type="non-terminal residue" evidence="8">
    <location>
        <position position="376"/>
    </location>
</feature>
<dbReference type="Gene3D" id="1.10.510.10">
    <property type="entry name" value="Transferase(Phosphotransferase) domain 1"/>
    <property type="match status" value="1"/>
</dbReference>
<evidence type="ECO:0000256" key="1">
    <source>
        <dbReference type="ARBA" id="ARBA00022527"/>
    </source>
</evidence>
<protein>
    <recommendedName>
        <fullName evidence="7">Protein kinase domain-containing protein</fullName>
    </recommendedName>
</protein>
<organism evidence="8 9">
    <name type="scientific">Astrephomene gubernaculifera</name>
    <dbReference type="NCBI Taxonomy" id="47775"/>
    <lineage>
        <taxon>Eukaryota</taxon>
        <taxon>Viridiplantae</taxon>
        <taxon>Chlorophyta</taxon>
        <taxon>core chlorophytes</taxon>
        <taxon>Chlorophyceae</taxon>
        <taxon>CS clade</taxon>
        <taxon>Chlamydomonadales</taxon>
        <taxon>Astrephomenaceae</taxon>
        <taxon>Astrephomene</taxon>
    </lineage>
</organism>
<dbReference type="EMBL" id="BMAR01000026">
    <property type="protein sequence ID" value="GFR48910.1"/>
    <property type="molecule type" value="Genomic_DNA"/>
</dbReference>
<evidence type="ECO:0000313" key="8">
    <source>
        <dbReference type="EMBL" id="GFR48910.1"/>
    </source>
</evidence>
<name>A0AAD3DVL3_9CHLO</name>
<dbReference type="GO" id="GO:0004674">
    <property type="term" value="F:protein serine/threonine kinase activity"/>
    <property type="evidence" value="ECO:0007669"/>
    <property type="project" value="UniProtKB-KW"/>
</dbReference>
<comment type="caution">
    <text evidence="8">The sequence shown here is derived from an EMBL/GenBank/DDBJ whole genome shotgun (WGS) entry which is preliminary data.</text>
</comment>
<proteinExistence type="predicted"/>
<reference evidence="8 9" key="1">
    <citation type="journal article" date="2021" name="Sci. Rep.">
        <title>Genome sequencing of the multicellular alga Astrephomene provides insights into convergent evolution of germ-soma differentiation.</title>
        <authorList>
            <person name="Yamashita S."/>
            <person name="Yamamoto K."/>
            <person name="Matsuzaki R."/>
            <person name="Suzuki S."/>
            <person name="Yamaguchi H."/>
            <person name="Hirooka S."/>
            <person name="Minakuchi Y."/>
            <person name="Miyagishima S."/>
            <person name="Kawachi M."/>
            <person name="Toyoda A."/>
            <person name="Nozaki H."/>
        </authorList>
    </citation>
    <scope>NUCLEOTIDE SEQUENCE [LARGE SCALE GENOMIC DNA]</scope>
    <source>
        <strain evidence="8 9">NIES-4017</strain>
    </source>
</reference>
<evidence type="ECO:0000256" key="6">
    <source>
        <dbReference type="SAM" id="MobiDB-lite"/>
    </source>
</evidence>
<dbReference type="SUPFAM" id="SSF56112">
    <property type="entry name" value="Protein kinase-like (PK-like)"/>
    <property type="match status" value="1"/>
</dbReference>
<keyword evidence="9" id="KW-1185">Reference proteome</keyword>
<evidence type="ECO:0000259" key="7">
    <source>
        <dbReference type="PROSITE" id="PS50011"/>
    </source>
</evidence>
<dbReference type="AlphaFoldDB" id="A0AAD3DVL3"/>
<dbReference type="InterPro" id="IPR011009">
    <property type="entry name" value="Kinase-like_dom_sf"/>
</dbReference>
<dbReference type="PANTHER" id="PTHR24058:SF17">
    <property type="entry name" value="HOMEODOMAIN INTERACTING PROTEIN KINASE, ISOFORM D"/>
    <property type="match status" value="1"/>
</dbReference>
<keyword evidence="2" id="KW-0808">Transferase</keyword>
<dbReference type="GO" id="GO:0005524">
    <property type="term" value="F:ATP binding"/>
    <property type="evidence" value="ECO:0007669"/>
    <property type="project" value="UniProtKB-KW"/>
</dbReference>
<dbReference type="InterPro" id="IPR050494">
    <property type="entry name" value="Ser_Thr_dual-spec_kinase"/>
</dbReference>
<feature type="compositionally biased region" description="Pro residues" evidence="6">
    <location>
        <begin position="58"/>
        <end position="68"/>
    </location>
</feature>
<keyword evidence="3" id="KW-0547">Nucleotide-binding</keyword>
<evidence type="ECO:0000313" key="9">
    <source>
        <dbReference type="Proteomes" id="UP001054857"/>
    </source>
</evidence>
<evidence type="ECO:0000256" key="4">
    <source>
        <dbReference type="ARBA" id="ARBA00022777"/>
    </source>
</evidence>
<evidence type="ECO:0000256" key="3">
    <source>
        <dbReference type="ARBA" id="ARBA00022741"/>
    </source>
</evidence>
<dbReference type="InterPro" id="IPR000719">
    <property type="entry name" value="Prot_kinase_dom"/>
</dbReference>